<reference evidence="1" key="1">
    <citation type="submission" date="2019-10" db="EMBL/GenBank/DDBJ databases">
        <authorList>
            <person name="Soares A.E.R."/>
            <person name="Aleixo A."/>
            <person name="Schneider P."/>
            <person name="Miyaki C.Y."/>
            <person name="Schneider M.P."/>
            <person name="Mello C."/>
            <person name="Vasconcelos A.T.R."/>
        </authorList>
    </citation>
    <scope>NUCLEOTIDE SEQUENCE</scope>
    <source>
        <tissue evidence="1">Muscle</tissue>
    </source>
</reference>
<dbReference type="Proteomes" id="UP001145742">
    <property type="component" value="Unassembled WGS sequence"/>
</dbReference>
<name>A0ABQ9DD49_9PASS</name>
<evidence type="ECO:0000313" key="2">
    <source>
        <dbReference type="Proteomes" id="UP001145742"/>
    </source>
</evidence>
<evidence type="ECO:0000313" key="1">
    <source>
        <dbReference type="EMBL" id="KAJ7416920.1"/>
    </source>
</evidence>
<accession>A0ABQ9DD49</accession>
<dbReference type="EMBL" id="WHWB01033789">
    <property type="protein sequence ID" value="KAJ7416920.1"/>
    <property type="molecule type" value="Genomic_DNA"/>
</dbReference>
<gene>
    <name evidence="1" type="ORF">WISP_67700</name>
</gene>
<sequence>MNGEICYAGPSHQPGVVVGKVKLKGSLGCRDHERVVFAILGGPRRVHSKLTAMGFGKEDFGLYRDLLGEVHKLTNTTKLCCVVNTLEGRNAIQKDQDKLESLDCMYFMMFNKAKYNVVYLSQGNSKHKYRLSQARIESNPREKELEKLEYKVLDMICQCAFSVQKADCILHCTQNCSQ</sequence>
<organism evidence="1 2">
    <name type="scientific">Willisornis vidua</name>
    <name type="common">Xingu scale-backed antbird</name>
    <dbReference type="NCBI Taxonomy" id="1566151"/>
    <lineage>
        <taxon>Eukaryota</taxon>
        <taxon>Metazoa</taxon>
        <taxon>Chordata</taxon>
        <taxon>Craniata</taxon>
        <taxon>Vertebrata</taxon>
        <taxon>Euteleostomi</taxon>
        <taxon>Archelosauria</taxon>
        <taxon>Archosauria</taxon>
        <taxon>Dinosauria</taxon>
        <taxon>Saurischia</taxon>
        <taxon>Theropoda</taxon>
        <taxon>Coelurosauria</taxon>
        <taxon>Aves</taxon>
        <taxon>Neognathae</taxon>
        <taxon>Neoaves</taxon>
        <taxon>Telluraves</taxon>
        <taxon>Australaves</taxon>
        <taxon>Passeriformes</taxon>
        <taxon>Thamnophilidae</taxon>
        <taxon>Willisornis</taxon>
    </lineage>
</organism>
<proteinExistence type="predicted"/>
<keyword evidence="2" id="KW-1185">Reference proteome</keyword>
<comment type="caution">
    <text evidence="1">The sequence shown here is derived from an EMBL/GenBank/DDBJ whole genome shotgun (WGS) entry which is preliminary data.</text>
</comment>
<protein>
    <submittedName>
        <fullName evidence="1">Uncharacterized protein</fullName>
    </submittedName>
</protein>